<keyword evidence="3" id="KW-0378">Hydrolase</keyword>
<reference evidence="5 6" key="1">
    <citation type="submission" date="2019-03" db="EMBL/GenBank/DDBJ databases">
        <title>Genomic Encyclopedia of Type Strains, Phase IV (KMG-IV): sequencing the most valuable type-strain genomes for metagenomic binning, comparative biology and taxonomic classification.</title>
        <authorList>
            <person name="Goeker M."/>
        </authorList>
    </citation>
    <scope>NUCLEOTIDE SEQUENCE [LARGE SCALE GENOMIC DNA]</scope>
    <source>
        <strain evidence="5 6">DSM 46831</strain>
    </source>
</reference>
<dbReference type="PANTHER" id="PTHR33397">
    <property type="entry name" value="UPF0331 PROTEIN YUTE"/>
    <property type="match status" value="1"/>
</dbReference>
<evidence type="ECO:0000313" key="6">
    <source>
        <dbReference type="Proteomes" id="UP000294746"/>
    </source>
</evidence>
<proteinExistence type="inferred from homology"/>
<comment type="similarity">
    <text evidence="4">Belongs to the HepT RNase toxin family.</text>
</comment>
<dbReference type="Proteomes" id="UP000294746">
    <property type="component" value="Unassembled WGS sequence"/>
</dbReference>
<dbReference type="GO" id="GO:0016787">
    <property type="term" value="F:hydrolase activity"/>
    <property type="evidence" value="ECO:0007669"/>
    <property type="project" value="UniProtKB-KW"/>
</dbReference>
<comment type="caution">
    <text evidence="5">The sequence shown here is derived from an EMBL/GenBank/DDBJ whole genome shotgun (WGS) entry which is preliminary data.</text>
</comment>
<dbReference type="Gene3D" id="1.20.120.580">
    <property type="entry name" value="bsu32300-like"/>
    <property type="match status" value="1"/>
</dbReference>
<sequence>MNGEGDAFSEKVNQSHQQKVRKFSRCGFDKTESFIMELIRVDKERDTMLYNLNITRIQEQLEMLRVCYSLASELQVGSKGTMEHFALERAAHLAVECMIDVGNTIIDDFIMRDPGGYLDIVDIMEDEQVIQPSVGSVWKQWILLRDRLVRHYTEVQIDELAIFTGQCQVMIQFDHQVQTFLQAEREKGNIE</sequence>
<dbReference type="PANTHER" id="PTHR33397:SF5">
    <property type="entry name" value="RNASE YUTE-RELATED"/>
    <property type="match status" value="1"/>
</dbReference>
<evidence type="ECO:0000256" key="2">
    <source>
        <dbReference type="ARBA" id="ARBA00022722"/>
    </source>
</evidence>
<keyword evidence="1" id="KW-1277">Toxin-antitoxin system</keyword>
<dbReference type="InterPro" id="IPR052379">
    <property type="entry name" value="Type_VII_TA_RNase"/>
</dbReference>
<evidence type="ECO:0000256" key="3">
    <source>
        <dbReference type="ARBA" id="ARBA00022801"/>
    </source>
</evidence>
<dbReference type="EMBL" id="SLXV01000069">
    <property type="protein sequence ID" value="TCP60764.1"/>
    <property type="molecule type" value="Genomic_DNA"/>
</dbReference>
<dbReference type="GO" id="GO:0110001">
    <property type="term" value="C:toxin-antitoxin complex"/>
    <property type="evidence" value="ECO:0007669"/>
    <property type="project" value="InterPro"/>
</dbReference>
<dbReference type="InterPro" id="IPR037038">
    <property type="entry name" value="HepT-like_sf"/>
</dbReference>
<evidence type="ECO:0000313" key="5">
    <source>
        <dbReference type="EMBL" id="TCP60764.1"/>
    </source>
</evidence>
<protein>
    <submittedName>
        <fullName evidence="5">Uncharacterized protein YutE (UPF0331/DUF86 family)</fullName>
    </submittedName>
</protein>
<organism evidence="5 6">
    <name type="scientific">Baia soyae</name>
    <dbReference type="NCBI Taxonomy" id="1544746"/>
    <lineage>
        <taxon>Bacteria</taxon>
        <taxon>Bacillati</taxon>
        <taxon>Bacillota</taxon>
        <taxon>Bacilli</taxon>
        <taxon>Bacillales</taxon>
        <taxon>Thermoactinomycetaceae</taxon>
        <taxon>Baia</taxon>
    </lineage>
</organism>
<dbReference type="Pfam" id="PF01934">
    <property type="entry name" value="HepT-like"/>
    <property type="match status" value="1"/>
</dbReference>
<gene>
    <name evidence="5" type="ORF">EDD57_1694</name>
</gene>
<name>A0A4R2RE12_9BACL</name>
<keyword evidence="2" id="KW-0540">Nuclease</keyword>
<accession>A0A4R2RE12</accession>
<evidence type="ECO:0000256" key="4">
    <source>
        <dbReference type="ARBA" id="ARBA00024207"/>
    </source>
</evidence>
<keyword evidence="6" id="KW-1185">Reference proteome</keyword>
<dbReference type="GO" id="GO:0004540">
    <property type="term" value="F:RNA nuclease activity"/>
    <property type="evidence" value="ECO:0007669"/>
    <property type="project" value="InterPro"/>
</dbReference>
<dbReference type="InterPro" id="IPR008201">
    <property type="entry name" value="HepT-like"/>
</dbReference>
<evidence type="ECO:0000256" key="1">
    <source>
        <dbReference type="ARBA" id="ARBA00022649"/>
    </source>
</evidence>
<dbReference type="AlphaFoldDB" id="A0A4R2RE12"/>